<evidence type="ECO:0000256" key="13">
    <source>
        <dbReference type="ARBA" id="ARBA00023268"/>
    </source>
</evidence>
<dbReference type="Gene3D" id="3.40.50.720">
    <property type="entry name" value="NAD(P)-binding Rossmann-like Domain"/>
    <property type="match status" value="1"/>
</dbReference>
<comment type="pathway">
    <text evidence="2">Lipid metabolism; butanoate metabolism.</text>
</comment>
<protein>
    <recommendedName>
        <fullName evidence="6">enoyl-CoA hydratase</fullName>
        <ecNumber evidence="6">4.2.1.17</ecNumber>
    </recommendedName>
</protein>
<evidence type="ECO:0000256" key="7">
    <source>
        <dbReference type="ARBA" id="ARBA00022832"/>
    </source>
</evidence>
<dbReference type="SUPFAM" id="SSF52096">
    <property type="entry name" value="ClpP/crotonase"/>
    <property type="match status" value="1"/>
</dbReference>
<dbReference type="FunFam" id="3.40.50.720:FF:000009">
    <property type="entry name" value="Fatty oxidation complex, alpha subunit"/>
    <property type="match status" value="1"/>
</dbReference>
<comment type="similarity">
    <text evidence="4">In the N-terminal section; belongs to the enoyl-CoA hydratase/isomerase family.</text>
</comment>
<comment type="similarity">
    <text evidence="15">Belongs to the enoyl-CoA hydratase/isomerase family.</text>
</comment>
<dbReference type="UniPathway" id="UPA00659"/>
<evidence type="ECO:0000259" key="16">
    <source>
        <dbReference type="Pfam" id="PF00725"/>
    </source>
</evidence>
<dbReference type="SUPFAM" id="SSF51735">
    <property type="entry name" value="NAD(P)-binding Rossmann-fold domains"/>
    <property type="match status" value="1"/>
</dbReference>
<evidence type="ECO:0000256" key="14">
    <source>
        <dbReference type="ARBA" id="ARBA00049556"/>
    </source>
</evidence>
<evidence type="ECO:0000256" key="11">
    <source>
        <dbReference type="ARBA" id="ARBA00023098"/>
    </source>
</evidence>
<dbReference type="RefSeq" id="WP_131156129.1">
    <property type="nucleotide sequence ID" value="NZ_CP036402.1"/>
</dbReference>
<dbReference type="AlphaFoldDB" id="A0A411YJ87"/>
<dbReference type="Pfam" id="PF00378">
    <property type="entry name" value="ECH_1"/>
    <property type="match status" value="1"/>
</dbReference>
<dbReference type="InterPro" id="IPR006176">
    <property type="entry name" value="3-OHacyl-CoA_DH_NAD-bd"/>
</dbReference>
<dbReference type="PANTHER" id="PTHR43612">
    <property type="entry name" value="TRIFUNCTIONAL ENZYME SUBUNIT ALPHA"/>
    <property type="match status" value="1"/>
</dbReference>
<dbReference type="GO" id="GO:0006635">
    <property type="term" value="P:fatty acid beta-oxidation"/>
    <property type="evidence" value="ECO:0007669"/>
    <property type="project" value="UniProtKB-UniPathway"/>
</dbReference>
<evidence type="ECO:0000256" key="5">
    <source>
        <dbReference type="ARBA" id="ARBA00009463"/>
    </source>
</evidence>
<dbReference type="PANTHER" id="PTHR43612:SF3">
    <property type="entry name" value="TRIFUNCTIONAL ENZYME SUBUNIT ALPHA, MITOCHONDRIAL"/>
    <property type="match status" value="1"/>
</dbReference>
<dbReference type="Pfam" id="PF00725">
    <property type="entry name" value="3HCDH"/>
    <property type="match status" value="1"/>
</dbReference>
<keyword evidence="13" id="KW-0511">Multifunctional enzyme</keyword>
<evidence type="ECO:0000256" key="10">
    <source>
        <dbReference type="ARBA" id="ARBA00023027"/>
    </source>
</evidence>
<gene>
    <name evidence="18" type="ORF">ER308_17210</name>
</gene>
<comment type="similarity">
    <text evidence="5">Belongs to the 3-hydroxyacyl-CoA dehydrogenase family.</text>
</comment>
<keyword evidence="11" id="KW-0443">Lipid metabolism</keyword>
<feature type="domain" description="3-hydroxyacyl-CoA dehydrogenase NAD binding" evidence="17">
    <location>
        <begin position="323"/>
        <end position="501"/>
    </location>
</feature>
<keyword evidence="9" id="KW-0560">Oxidoreductase</keyword>
<dbReference type="InterPro" id="IPR006108">
    <property type="entry name" value="3HC_DH_C"/>
</dbReference>
<dbReference type="EC" id="4.2.1.17" evidence="6"/>
<dbReference type="Pfam" id="PF02737">
    <property type="entry name" value="3HCDH_N"/>
    <property type="match status" value="1"/>
</dbReference>
<dbReference type="Proteomes" id="UP000291469">
    <property type="component" value="Chromosome"/>
</dbReference>
<dbReference type="CDD" id="cd06558">
    <property type="entry name" value="crotonase-like"/>
    <property type="match status" value="1"/>
</dbReference>
<keyword evidence="19" id="KW-1185">Reference proteome</keyword>
<dbReference type="GO" id="GO:0004300">
    <property type="term" value="F:enoyl-CoA hydratase activity"/>
    <property type="evidence" value="ECO:0007669"/>
    <property type="project" value="UniProtKB-EC"/>
</dbReference>
<dbReference type="GO" id="GO:0016509">
    <property type="term" value="F:long-chain (3S)-3-hydroxyacyl-CoA dehydrogenase (NAD+) activity"/>
    <property type="evidence" value="ECO:0007669"/>
    <property type="project" value="TreeGrafter"/>
</dbReference>
<dbReference type="InterPro" id="IPR001753">
    <property type="entry name" value="Enoyl-CoA_hydra/iso"/>
</dbReference>
<comment type="catalytic activity">
    <reaction evidence="14">
        <text>a (3S)-3-hydroxyacyl-CoA + NAD(+) = a 3-oxoacyl-CoA + NADH + H(+)</text>
        <dbReference type="Rhea" id="RHEA:22432"/>
        <dbReference type="ChEBI" id="CHEBI:15378"/>
        <dbReference type="ChEBI" id="CHEBI:57318"/>
        <dbReference type="ChEBI" id="CHEBI:57540"/>
        <dbReference type="ChEBI" id="CHEBI:57945"/>
        <dbReference type="ChEBI" id="CHEBI:90726"/>
        <dbReference type="EC" id="1.1.1.35"/>
    </reaction>
</comment>
<evidence type="ECO:0000313" key="18">
    <source>
        <dbReference type="EMBL" id="QBI21136.1"/>
    </source>
</evidence>
<sequence length="690" mass="74815">MSDPITQFSVRYHEAPRAGRLAIMTMDNGEDYRKPNTFGDRAFDSLHRVLDDVERREDVIGLMLTGKPHVFAAGANLNHFAGVDAEFAEQAGRTGHEAFSRLSDLPIPTLAAINGVCLGGGLEIALHCDYRTMSTAVGNVAFPEVFLSILPAWGGTQLAPRVVGVEQALEAIVHKPLANNRMMDAAEAVERGFADRLVPAVDFLDESVALLARLVAGEETIERIDPTVGGATGLDEALDRARQAADDRVHGATPAPYRAIELVEFAGRGGDLGEGREKESAALTELLPARQAQASVYSFDLTQRRVRRQPGKPDVQPRGVTQAAIVGAGLMGAQIGGLLLQRLEVPLVMKDLDQDVLDQARQTIEGDLDKRVQRGRLSAGKARFLKSNVTYSLDDADVAGSDLVVEAVAEVMDVKKKVFADLERVLDEGAVLASNTSTLSISEMASDLTHPERVVGLHFFNPVQVMPLVEIIRGESTSDEALSTAFEIAKRTRKSAVLCGDAPGFVVNRVLFRFMGACARAPRTGTPFTEVDDAIKALGLPMGPFELIGLVGLEVNAHVARVMHEAFPDRFDLDPNFQELAQTGLPGIYDWSRGRVPYDEVVERWQVDADATPMTPEEIRRAAIEAVAEEIKIMLDEGVVADARDIDTCMLLGAGWPFFNGGICLYLDQTGVSQRLFDERLVGSQDRGLA</sequence>
<keyword evidence="10" id="KW-0520">NAD</keyword>
<keyword evidence="8" id="KW-0442">Lipid degradation</keyword>
<evidence type="ECO:0000313" key="19">
    <source>
        <dbReference type="Proteomes" id="UP000291469"/>
    </source>
</evidence>
<dbReference type="KEGG" id="erz:ER308_17210"/>
<evidence type="ECO:0000256" key="15">
    <source>
        <dbReference type="RuleBase" id="RU003707"/>
    </source>
</evidence>
<evidence type="ECO:0000256" key="3">
    <source>
        <dbReference type="ARBA" id="ARBA00007005"/>
    </source>
</evidence>
<dbReference type="GO" id="GO:0070403">
    <property type="term" value="F:NAD+ binding"/>
    <property type="evidence" value="ECO:0007669"/>
    <property type="project" value="InterPro"/>
</dbReference>
<keyword evidence="7" id="KW-0276">Fatty acid metabolism</keyword>
<feature type="domain" description="3-hydroxyacyl-CoA dehydrogenase C-terminal" evidence="16">
    <location>
        <begin position="504"/>
        <end position="584"/>
    </location>
</feature>
<dbReference type="Gene3D" id="3.90.226.10">
    <property type="entry name" value="2-enoyl-CoA Hydratase, Chain A, domain 1"/>
    <property type="match status" value="1"/>
</dbReference>
<dbReference type="InterPro" id="IPR050136">
    <property type="entry name" value="FA_oxidation_alpha_subunit"/>
</dbReference>
<comment type="similarity">
    <text evidence="3">In the central section; belongs to the 3-hydroxyacyl-CoA dehydrogenase family.</text>
</comment>
<evidence type="ECO:0000256" key="2">
    <source>
        <dbReference type="ARBA" id="ARBA00005086"/>
    </source>
</evidence>
<keyword evidence="12" id="KW-0456">Lyase</keyword>
<dbReference type="PROSITE" id="PS00166">
    <property type="entry name" value="ENOYL_COA_HYDRATASE"/>
    <property type="match status" value="1"/>
</dbReference>
<evidence type="ECO:0000256" key="9">
    <source>
        <dbReference type="ARBA" id="ARBA00023002"/>
    </source>
</evidence>
<comment type="pathway">
    <text evidence="1">Lipid metabolism; fatty acid beta-oxidation.</text>
</comment>
<dbReference type="SUPFAM" id="SSF48179">
    <property type="entry name" value="6-phosphogluconate dehydrogenase C-terminal domain-like"/>
    <property type="match status" value="2"/>
</dbReference>
<dbReference type="InterPro" id="IPR008927">
    <property type="entry name" value="6-PGluconate_DH-like_C_sf"/>
</dbReference>
<dbReference type="EMBL" id="CP036402">
    <property type="protein sequence ID" value="QBI21136.1"/>
    <property type="molecule type" value="Genomic_DNA"/>
</dbReference>
<name>A0A411YJ87_9ACTN</name>
<evidence type="ECO:0000256" key="12">
    <source>
        <dbReference type="ARBA" id="ARBA00023239"/>
    </source>
</evidence>
<reference evidence="18 19" key="1">
    <citation type="submission" date="2019-01" db="EMBL/GenBank/DDBJ databases">
        <title>Egibacter rhizosphaerae EGI 80759T.</title>
        <authorList>
            <person name="Chen D.-D."/>
            <person name="Tian Y."/>
            <person name="Jiao J.-Y."/>
            <person name="Zhang X.-T."/>
            <person name="Zhang Y.-G."/>
            <person name="Zhang Y."/>
            <person name="Xiao M."/>
            <person name="Shu W.-S."/>
            <person name="Li W.-J."/>
        </authorList>
    </citation>
    <scope>NUCLEOTIDE SEQUENCE [LARGE SCALE GENOMIC DNA]</scope>
    <source>
        <strain evidence="18 19">EGI 80759</strain>
    </source>
</reference>
<dbReference type="OrthoDB" id="9771883at2"/>
<accession>A0A411YJ87</accession>
<proteinExistence type="inferred from homology"/>
<evidence type="ECO:0000256" key="6">
    <source>
        <dbReference type="ARBA" id="ARBA00012076"/>
    </source>
</evidence>
<organism evidence="18 19">
    <name type="scientific">Egibacter rhizosphaerae</name>
    <dbReference type="NCBI Taxonomy" id="1670831"/>
    <lineage>
        <taxon>Bacteria</taxon>
        <taxon>Bacillati</taxon>
        <taxon>Actinomycetota</taxon>
        <taxon>Nitriliruptoria</taxon>
        <taxon>Egibacterales</taxon>
        <taxon>Egibacteraceae</taxon>
        <taxon>Egibacter</taxon>
    </lineage>
</organism>
<dbReference type="InterPro" id="IPR036291">
    <property type="entry name" value="NAD(P)-bd_dom_sf"/>
</dbReference>
<dbReference type="Gene3D" id="1.10.1040.50">
    <property type="match status" value="1"/>
</dbReference>
<evidence type="ECO:0000256" key="1">
    <source>
        <dbReference type="ARBA" id="ARBA00005005"/>
    </source>
</evidence>
<dbReference type="InterPro" id="IPR018376">
    <property type="entry name" value="Enoyl-CoA_hyd/isom_CS"/>
</dbReference>
<evidence type="ECO:0000256" key="8">
    <source>
        <dbReference type="ARBA" id="ARBA00022963"/>
    </source>
</evidence>
<evidence type="ECO:0000256" key="4">
    <source>
        <dbReference type="ARBA" id="ARBA00008750"/>
    </source>
</evidence>
<evidence type="ECO:0000259" key="17">
    <source>
        <dbReference type="Pfam" id="PF02737"/>
    </source>
</evidence>
<dbReference type="InterPro" id="IPR029045">
    <property type="entry name" value="ClpP/crotonase-like_dom_sf"/>
</dbReference>